<evidence type="ECO:0000313" key="2">
    <source>
        <dbReference type="EMBL" id="KAJ1115131.1"/>
    </source>
</evidence>
<accession>A0AAV7NGF0</accession>
<organism evidence="2 3">
    <name type="scientific">Pleurodeles waltl</name>
    <name type="common">Iberian ribbed newt</name>
    <dbReference type="NCBI Taxonomy" id="8319"/>
    <lineage>
        <taxon>Eukaryota</taxon>
        <taxon>Metazoa</taxon>
        <taxon>Chordata</taxon>
        <taxon>Craniata</taxon>
        <taxon>Vertebrata</taxon>
        <taxon>Euteleostomi</taxon>
        <taxon>Amphibia</taxon>
        <taxon>Batrachia</taxon>
        <taxon>Caudata</taxon>
        <taxon>Salamandroidea</taxon>
        <taxon>Salamandridae</taxon>
        <taxon>Pleurodelinae</taxon>
        <taxon>Pleurodeles</taxon>
    </lineage>
</organism>
<dbReference type="AlphaFoldDB" id="A0AAV7NGF0"/>
<protein>
    <submittedName>
        <fullName evidence="2">Uncharacterized protein</fullName>
    </submittedName>
</protein>
<keyword evidence="3" id="KW-1185">Reference proteome</keyword>
<gene>
    <name evidence="2" type="ORF">NDU88_003357</name>
</gene>
<evidence type="ECO:0000313" key="3">
    <source>
        <dbReference type="Proteomes" id="UP001066276"/>
    </source>
</evidence>
<feature type="region of interest" description="Disordered" evidence="1">
    <location>
        <begin position="14"/>
        <end position="56"/>
    </location>
</feature>
<name>A0AAV7NGF0_PLEWA</name>
<dbReference type="EMBL" id="JANPWB010000012">
    <property type="protein sequence ID" value="KAJ1115131.1"/>
    <property type="molecule type" value="Genomic_DNA"/>
</dbReference>
<dbReference type="Proteomes" id="UP001066276">
    <property type="component" value="Chromosome 8"/>
</dbReference>
<feature type="region of interest" description="Disordered" evidence="1">
    <location>
        <begin position="81"/>
        <end position="107"/>
    </location>
</feature>
<sequence length="107" mass="11264">MKNAGLYLGGWWRPLRKVSGSGEGSSGGRAQCRPLPGGEQRRRRAGPAGMRPGGLKEWWERPSGADHILCGAGGTRALDCGGAPPGEQLPCRGGEEWGEPTSPRGQE</sequence>
<comment type="caution">
    <text evidence="2">The sequence shown here is derived from an EMBL/GenBank/DDBJ whole genome shotgun (WGS) entry which is preliminary data.</text>
</comment>
<reference evidence="2" key="1">
    <citation type="journal article" date="2022" name="bioRxiv">
        <title>Sequencing and chromosome-scale assembly of the giantPleurodeles waltlgenome.</title>
        <authorList>
            <person name="Brown T."/>
            <person name="Elewa A."/>
            <person name="Iarovenko S."/>
            <person name="Subramanian E."/>
            <person name="Araus A.J."/>
            <person name="Petzold A."/>
            <person name="Susuki M."/>
            <person name="Suzuki K.-i.T."/>
            <person name="Hayashi T."/>
            <person name="Toyoda A."/>
            <person name="Oliveira C."/>
            <person name="Osipova E."/>
            <person name="Leigh N.D."/>
            <person name="Simon A."/>
            <person name="Yun M.H."/>
        </authorList>
    </citation>
    <scope>NUCLEOTIDE SEQUENCE</scope>
    <source>
        <strain evidence="2">20211129_DDA</strain>
        <tissue evidence="2">Liver</tissue>
    </source>
</reference>
<evidence type="ECO:0000256" key="1">
    <source>
        <dbReference type="SAM" id="MobiDB-lite"/>
    </source>
</evidence>
<proteinExistence type="predicted"/>